<keyword evidence="2" id="KW-1185">Reference proteome</keyword>
<sequence>MAVKSKMTKNSAKQWIGQPVYIELKDGSTYWGFVTEAKSGQLIVSGQRSPYTTKMVSTKRGGKAAVSGFIPGLLGSMVGGSSMFGGGIGGIFSGAGGLGGGSLGNGLAGSFGNFESIMGLMGNMGKTFPVMKMGYGMIKSIMPILKMF</sequence>
<reference evidence="1 2" key="1">
    <citation type="submission" date="2021-04" db="EMBL/GenBank/DDBJ databases">
        <title>Paenibacillus sp. DLE-14 whole genome sequence.</title>
        <authorList>
            <person name="Ham Y.J."/>
        </authorList>
    </citation>
    <scope>NUCLEOTIDE SEQUENCE [LARGE SCALE GENOMIC DNA]</scope>
    <source>
        <strain evidence="1 2">DLE-14</strain>
    </source>
</reference>
<gene>
    <name evidence="1" type="ORF">I8J30_10145</name>
</gene>
<protein>
    <submittedName>
        <fullName evidence="1">Uncharacterized protein</fullName>
    </submittedName>
</protein>
<evidence type="ECO:0000313" key="1">
    <source>
        <dbReference type="EMBL" id="MBP3963059.1"/>
    </source>
</evidence>
<dbReference type="EMBL" id="JAGKSP010000003">
    <property type="protein sequence ID" value="MBP3963059.1"/>
    <property type="molecule type" value="Genomic_DNA"/>
</dbReference>
<dbReference type="RefSeq" id="WP_210657858.1">
    <property type="nucleotide sequence ID" value="NZ_JAGKSP010000003.1"/>
</dbReference>
<name>A0ABS5CAN6_9BACL</name>
<comment type="caution">
    <text evidence="1">The sequence shown here is derived from an EMBL/GenBank/DDBJ whole genome shotgun (WGS) entry which is preliminary data.</text>
</comment>
<organism evidence="1 2">
    <name type="scientific">Paenibacillus lignilyticus</name>
    <dbReference type="NCBI Taxonomy" id="1172615"/>
    <lineage>
        <taxon>Bacteria</taxon>
        <taxon>Bacillati</taxon>
        <taxon>Bacillota</taxon>
        <taxon>Bacilli</taxon>
        <taxon>Bacillales</taxon>
        <taxon>Paenibacillaceae</taxon>
        <taxon>Paenibacillus</taxon>
    </lineage>
</organism>
<dbReference type="Proteomes" id="UP000673394">
    <property type="component" value="Unassembled WGS sequence"/>
</dbReference>
<accession>A0ABS5CAN6</accession>
<proteinExistence type="predicted"/>
<evidence type="ECO:0000313" key="2">
    <source>
        <dbReference type="Proteomes" id="UP000673394"/>
    </source>
</evidence>